<dbReference type="SUPFAM" id="SSF56436">
    <property type="entry name" value="C-type lectin-like"/>
    <property type="match status" value="1"/>
</dbReference>
<organism evidence="3 4">
    <name type="scientific">Candidatus Chloroploca mongolica</name>
    <dbReference type="NCBI Taxonomy" id="2528176"/>
    <lineage>
        <taxon>Bacteria</taxon>
        <taxon>Bacillati</taxon>
        <taxon>Chloroflexota</taxon>
        <taxon>Chloroflexia</taxon>
        <taxon>Chloroflexales</taxon>
        <taxon>Chloroflexineae</taxon>
        <taxon>Oscillochloridaceae</taxon>
        <taxon>Candidatus Chloroploca</taxon>
    </lineage>
</organism>
<dbReference type="RefSeq" id="WP_135478340.1">
    <property type="nucleotide sequence ID" value="NZ_SIJK02000018.1"/>
</dbReference>
<dbReference type="InterPro" id="IPR016187">
    <property type="entry name" value="CTDL_fold"/>
</dbReference>
<protein>
    <submittedName>
        <fullName evidence="3">SUMF1/EgtB/PvdO family nonheme iron enzyme</fullName>
    </submittedName>
</protein>
<comment type="caution">
    <text evidence="3">The sequence shown here is derived from an EMBL/GenBank/DDBJ whole genome shotgun (WGS) entry which is preliminary data.</text>
</comment>
<keyword evidence="4" id="KW-1185">Reference proteome</keyword>
<dbReference type="SUPFAM" id="SSF52540">
    <property type="entry name" value="P-loop containing nucleoside triphosphate hydrolases"/>
    <property type="match status" value="1"/>
</dbReference>
<dbReference type="InterPro" id="IPR027417">
    <property type="entry name" value="P-loop_NTPase"/>
</dbReference>
<dbReference type="InterPro" id="IPR051043">
    <property type="entry name" value="Sulfatase_Mod_Factor_Kinase"/>
</dbReference>
<feature type="domain" description="Sulfatase-modifying factor enzyme-like" evidence="1">
    <location>
        <begin position="375"/>
        <end position="609"/>
    </location>
</feature>
<sequence length="631" mass="69509">MSMNDIEVNFTQFLDGYLQAFIAEHAQLAFDGVPVGSTGGEASLPLLKVYTPLLTDGGSTLASVVGSSRRLVLLGGPGSGKSVGLRHLTLSLATSLRAGRTTLRLPLLCSLPEVARVLPHDPAHDFDHLLSFIFRPFADAGLLKEALYALLVQRKLLLCLDSLDAVSPVAQPADVGLPSPRQRLVEAIKRLPQVYRKASVVVSCRTHAYTQGPQLPPEEGWRVRHLRPFDDAQVRQALKRWYVAMTGSADQGEVLDHWLHHPDGQQVRRLTSSPRLLATLLVRTYNPHGAPGLRSTLPQELTDALGTMYGEQAFVEPDLVRYVAQRIEMPALPLADRLRLAERLGRTGDPRLPVQLEAWRSTLAQRDGEGYWCAMPAGTYQIGGWGAGEAPADVNLASFWLARYPLTVAQYAPFVAEGYGDEAEQWWTPEGWRWKCEQGSYEPAGWAEMRYAGANQPVTNLNWYEATAFCNWLNAQPGLQLPLGYRVRLPTEAEWESAAAYDQTGVRRRYPWGAVPITSEHALFALERDGRAAPVGCFPAGAAPCGALDLLGNVWEWTCSDARAYPAQSGTPLADVPYTQGFLPERATVAQRGGSWHDHGALLHCGTRYRLLPDFNYRFGTRGFRLCLGPA</sequence>
<dbReference type="PANTHER" id="PTHR23150">
    <property type="entry name" value="SULFATASE MODIFYING FACTOR 1, 2"/>
    <property type="match status" value="1"/>
</dbReference>
<dbReference type="InterPro" id="IPR005532">
    <property type="entry name" value="SUMF_dom"/>
</dbReference>
<dbReference type="Pfam" id="PF05729">
    <property type="entry name" value="NACHT"/>
    <property type="match status" value="1"/>
</dbReference>
<dbReference type="Proteomes" id="UP001193081">
    <property type="component" value="Unassembled WGS sequence"/>
</dbReference>
<dbReference type="Pfam" id="PF03781">
    <property type="entry name" value="FGE-sulfatase"/>
    <property type="match status" value="1"/>
</dbReference>
<name>A0ABS4DA64_9CHLR</name>
<reference evidence="3 4" key="1">
    <citation type="submission" date="2021-03" db="EMBL/GenBank/DDBJ databases">
        <authorList>
            <person name="Grouzdev D.S."/>
        </authorList>
    </citation>
    <scope>NUCLEOTIDE SEQUENCE [LARGE SCALE GENOMIC DNA]</scope>
    <source>
        <strain evidence="3 4">M50-1</strain>
    </source>
</reference>
<evidence type="ECO:0000259" key="2">
    <source>
        <dbReference type="Pfam" id="PF05729"/>
    </source>
</evidence>
<dbReference type="InterPro" id="IPR042095">
    <property type="entry name" value="SUMF_sf"/>
</dbReference>
<dbReference type="EMBL" id="SIJK02000018">
    <property type="protein sequence ID" value="MBP1466339.1"/>
    <property type="molecule type" value="Genomic_DNA"/>
</dbReference>
<dbReference type="InterPro" id="IPR007111">
    <property type="entry name" value="NACHT_NTPase"/>
</dbReference>
<evidence type="ECO:0000313" key="3">
    <source>
        <dbReference type="EMBL" id="MBP1466339.1"/>
    </source>
</evidence>
<gene>
    <name evidence="3" type="ORF">EYB53_011535</name>
</gene>
<accession>A0ABS4DA64</accession>
<feature type="domain" description="NACHT" evidence="2">
    <location>
        <begin position="69"/>
        <end position="241"/>
    </location>
</feature>
<dbReference type="Gene3D" id="3.90.1580.10">
    <property type="entry name" value="paralog of FGE (formylglycine-generating enzyme)"/>
    <property type="match status" value="1"/>
</dbReference>
<dbReference type="Gene3D" id="3.40.50.300">
    <property type="entry name" value="P-loop containing nucleotide triphosphate hydrolases"/>
    <property type="match status" value="1"/>
</dbReference>
<evidence type="ECO:0000313" key="4">
    <source>
        <dbReference type="Proteomes" id="UP001193081"/>
    </source>
</evidence>
<evidence type="ECO:0000259" key="1">
    <source>
        <dbReference type="Pfam" id="PF03781"/>
    </source>
</evidence>
<proteinExistence type="predicted"/>